<feature type="transmembrane region" description="Helical" evidence="8">
    <location>
        <begin position="12"/>
        <end position="31"/>
    </location>
</feature>
<dbReference type="Pfam" id="PF01618">
    <property type="entry name" value="MotA_ExbB"/>
    <property type="match status" value="1"/>
</dbReference>
<comment type="similarity">
    <text evidence="6">Belongs to the exbB/tolQ family.</text>
</comment>
<feature type="compositionally biased region" description="Low complexity" evidence="7">
    <location>
        <begin position="229"/>
        <end position="246"/>
    </location>
</feature>
<keyword evidence="6" id="KW-0813">Transport</keyword>
<feature type="transmembrane region" description="Helical" evidence="8">
    <location>
        <begin position="120"/>
        <end position="139"/>
    </location>
</feature>
<organism evidence="10 11">
    <name type="scientific">Aporhodopirellula rubra</name>
    <dbReference type="NCBI Taxonomy" id="980271"/>
    <lineage>
        <taxon>Bacteria</taxon>
        <taxon>Pseudomonadati</taxon>
        <taxon>Planctomycetota</taxon>
        <taxon>Planctomycetia</taxon>
        <taxon>Pirellulales</taxon>
        <taxon>Pirellulaceae</taxon>
        <taxon>Aporhodopirellula</taxon>
    </lineage>
</organism>
<evidence type="ECO:0000256" key="5">
    <source>
        <dbReference type="ARBA" id="ARBA00023136"/>
    </source>
</evidence>
<gene>
    <name evidence="10" type="ORF">FHS27_006306</name>
</gene>
<comment type="subcellular location">
    <subcellularLocation>
        <location evidence="1">Cell membrane</location>
        <topology evidence="1">Multi-pass membrane protein</topology>
    </subcellularLocation>
    <subcellularLocation>
        <location evidence="6">Membrane</location>
        <topology evidence="6">Multi-pass membrane protein</topology>
    </subcellularLocation>
</comment>
<keyword evidence="6" id="KW-0653">Protein transport</keyword>
<dbReference type="Proteomes" id="UP000536179">
    <property type="component" value="Unassembled WGS sequence"/>
</dbReference>
<keyword evidence="11" id="KW-1185">Reference proteome</keyword>
<sequence length="246" mass="26834">MLELISSYSTLAILAAAAVHVLAFVVLTLWAKSDRKRIAQTLERFTAGLPHRSRMDFHVHLSDQIDAFLADIGDVMAQPYNSPDRVRLADRIRIIDERRDYLHSLRFETAWNVARTMIEAYPLAGVLGTILAIGSALAADDQASVNIIVTRFGDAIWSTFAGLSAAIVLMLIGSVVEPGFARLSENRLGVREMASKVKRELSINEQSGNGPSDNEQRGDEPTANEIKSSDPSNPNTSSDQPTDASA</sequence>
<dbReference type="RefSeq" id="WP_184309785.1">
    <property type="nucleotide sequence ID" value="NZ_JACHXU010000038.1"/>
</dbReference>
<evidence type="ECO:0000256" key="6">
    <source>
        <dbReference type="RuleBase" id="RU004057"/>
    </source>
</evidence>
<keyword evidence="4 8" id="KW-1133">Transmembrane helix</keyword>
<evidence type="ECO:0000256" key="4">
    <source>
        <dbReference type="ARBA" id="ARBA00022989"/>
    </source>
</evidence>
<evidence type="ECO:0000256" key="1">
    <source>
        <dbReference type="ARBA" id="ARBA00004651"/>
    </source>
</evidence>
<feature type="compositionally biased region" description="Polar residues" evidence="7">
    <location>
        <begin position="203"/>
        <end position="213"/>
    </location>
</feature>
<evidence type="ECO:0000259" key="9">
    <source>
        <dbReference type="Pfam" id="PF01618"/>
    </source>
</evidence>
<evidence type="ECO:0000313" key="11">
    <source>
        <dbReference type="Proteomes" id="UP000536179"/>
    </source>
</evidence>
<keyword evidence="2" id="KW-1003">Cell membrane</keyword>
<dbReference type="GO" id="GO:0015031">
    <property type="term" value="P:protein transport"/>
    <property type="evidence" value="ECO:0007669"/>
    <property type="project" value="UniProtKB-KW"/>
</dbReference>
<evidence type="ECO:0000313" key="10">
    <source>
        <dbReference type="EMBL" id="MBB3210459.1"/>
    </source>
</evidence>
<feature type="transmembrane region" description="Helical" evidence="8">
    <location>
        <begin position="155"/>
        <end position="176"/>
    </location>
</feature>
<reference evidence="10 11" key="1">
    <citation type="submission" date="2020-08" db="EMBL/GenBank/DDBJ databases">
        <title>Genomic Encyclopedia of Type Strains, Phase III (KMG-III): the genomes of soil and plant-associated and newly described type strains.</title>
        <authorList>
            <person name="Whitman W."/>
        </authorList>
    </citation>
    <scope>NUCLEOTIDE SEQUENCE [LARGE SCALE GENOMIC DNA]</scope>
    <source>
        <strain evidence="10 11">CECT 8075</strain>
    </source>
</reference>
<evidence type="ECO:0000256" key="7">
    <source>
        <dbReference type="SAM" id="MobiDB-lite"/>
    </source>
</evidence>
<feature type="domain" description="MotA/TolQ/ExbB proton channel" evidence="9">
    <location>
        <begin position="106"/>
        <end position="177"/>
    </location>
</feature>
<comment type="caution">
    <text evidence="10">The sequence shown here is derived from an EMBL/GenBank/DDBJ whole genome shotgun (WGS) entry which is preliminary data.</text>
</comment>
<dbReference type="InterPro" id="IPR002898">
    <property type="entry name" value="MotA_ExbB_proton_chnl"/>
</dbReference>
<evidence type="ECO:0000256" key="3">
    <source>
        <dbReference type="ARBA" id="ARBA00022692"/>
    </source>
</evidence>
<protein>
    <submittedName>
        <fullName evidence="10">Biopolymer transport protein ExbB/TolQ</fullName>
    </submittedName>
</protein>
<dbReference type="EMBL" id="JACHXU010000038">
    <property type="protein sequence ID" value="MBB3210459.1"/>
    <property type="molecule type" value="Genomic_DNA"/>
</dbReference>
<evidence type="ECO:0000256" key="8">
    <source>
        <dbReference type="SAM" id="Phobius"/>
    </source>
</evidence>
<dbReference type="AlphaFoldDB" id="A0A7W5H9J1"/>
<keyword evidence="5 8" id="KW-0472">Membrane</keyword>
<feature type="region of interest" description="Disordered" evidence="7">
    <location>
        <begin position="199"/>
        <end position="246"/>
    </location>
</feature>
<keyword evidence="3 8" id="KW-0812">Transmembrane</keyword>
<accession>A0A7W5H9J1</accession>
<proteinExistence type="inferred from homology"/>
<evidence type="ECO:0000256" key="2">
    <source>
        <dbReference type="ARBA" id="ARBA00022475"/>
    </source>
</evidence>
<dbReference type="GO" id="GO:0005886">
    <property type="term" value="C:plasma membrane"/>
    <property type="evidence" value="ECO:0007669"/>
    <property type="project" value="UniProtKB-SubCell"/>
</dbReference>
<name>A0A7W5H9J1_9BACT</name>